<keyword evidence="2" id="KW-1185">Reference proteome</keyword>
<gene>
    <name evidence="1" type="ORF">CYR75_14205</name>
</gene>
<dbReference type="InterPro" id="IPR038396">
    <property type="entry name" value="SpoIIAA-like_sf"/>
</dbReference>
<sequence length="253" mass="27776">MLTVKTLKSNVYELTLQGVLEKRDIETMERELTPVLQGDGPLGLIIRAEHWQDMTADALAEDMKFEFGMLTQWAKIARMAVVTDLQAVSALLRWIDPILPMIEMRSFPSSDVAAAEAFASDLPDQRDTAANGGLTLLADGSDGVVAFEVDGRITPKDVEALFARLQTVMQGDAKVNLLARFKRWDGFDPALLTDAGIFGSKFAMIGHLKRYAVVGAPSWMQGVISAMGAAMPFEMRCFDAADEDAARDWVGWT</sequence>
<evidence type="ECO:0000313" key="2">
    <source>
        <dbReference type="Proteomes" id="UP000234882"/>
    </source>
</evidence>
<name>A0A2K9MI26_9RHOB</name>
<dbReference type="EMBL" id="CP025583">
    <property type="protein sequence ID" value="AUM75289.1"/>
    <property type="molecule type" value="Genomic_DNA"/>
</dbReference>
<dbReference type="InterPro" id="IPR021866">
    <property type="entry name" value="SpoIIAA-like"/>
</dbReference>
<dbReference type="KEGG" id="paru:CYR75_14205"/>
<dbReference type="Pfam" id="PF11964">
    <property type="entry name" value="SpoIIAA-like"/>
    <property type="match status" value="2"/>
</dbReference>
<protein>
    <recommendedName>
        <fullName evidence="3">STAS/SEC14 domain-containing protein</fullName>
    </recommendedName>
</protein>
<dbReference type="OrthoDB" id="5457369at2"/>
<dbReference type="Proteomes" id="UP000234882">
    <property type="component" value="Chromosome"/>
</dbReference>
<dbReference type="InterPro" id="IPR036513">
    <property type="entry name" value="STAS_dom_sf"/>
</dbReference>
<proteinExistence type="predicted"/>
<dbReference type="Gene3D" id="3.40.50.10600">
    <property type="entry name" value="SpoIIaa-like domains"/>
    <property type="match status" value="2"/>
</dbReference>
<accession>A0A2K9MI26</accession>
<organism evidence="1 2">
    <name type="scientific">Paracoccus jeotgali</name>
    <dbReference type="NCBI Taxonomy" id="2065379"/>
    <lineage>
        <taxon>Bacteria</taxon>
        <taxon>Pseudomonadati</taxon>
        <taxon>Pseudomonadota</taxon>
        <taxon>Alphaproteobacteria</taxon>
        <taxon>Rhodobacterales</taxon>
        <taxon>Paracoccaceae</taxon>
        <taxon>Paracoccus</taxon>
    </lineage>
</organism>
<dbReference type="SUPFAM" id="SSF52091">
    <property type="entry name" value="SpoIIaa-like"/>
    <property type="match status" value="2"/>
</dbReference>
<dbReference type="AlphaFoldDB" id="A0A2K9MI26"/>
<dbReference type="RefSeq" id="WP_101500631.1">
    <property type="nucleotide sequence ID" value="NZ_CP025583.1"/>
</dbReference>
<evidence type="ECO:0008006" key="3">
    <source>
        <dbReference type="Google" id="ProtNLM"/>
    </source>
</evidence>
<reference evidence="2" key="1">
    <citation type="submission" date="2017-12" db="EMBL/GenBank/DDBJ databases">
        <title>Genomic analysis of Paracoccus sp. CBA4604.</title>
        <authorList>
            <person name="Roh S.W."/>
            <person name="Kim J.Y."/>
            <person name="Kim J.S."/>
        </authorList>
    </citation>
    <scope>NUCLEOTIDE SEQUENCE [LARGE SCALE GENOMIC DNA]</scope>
    <source>
        <strain evidence="2">CBA4604</strain>
    </source>
</reference>
<evidence type="ECO:0000313" key="1">
    <source>
        <dbReference type="EMBL" id="AUM75289.1"/>
    </source>
</evidence>